<feature type="domain" description="Sulfatase N-terminal" evidence="6">
    <location>
        <begin position="39"/>
        <end position="332"/>
    </location>
</feature>
<evidence type="ECO:0000256" key="2">
    <source>
        <dbReference type="ARBA" id="ARBA00022723"/>
    </source>
</evidence>
<evidence type="ECO:0000256" key="4">
    <source>
        <dbReference type="ARBA" id="ARBA00022837"/>
    </source>
</evidence>
<accession>A0A2S1LHL3</accession>
<dbReference type="PROSITE" id="PS51257">
    <property type="entry name" value="PROKAR_LIPOPROTEIN"/>
    <property type="match status" value="1"/>
</dbReference>
<comment type="similarity">
    <text evidence="1">Belongs to the sulfatase family.</text>
</comment>
<dbReference type="Gene3D" id="3.40.720.10">
    <property type="entry name" value="Alkaline Phosphatase, subunit A"/>
    <property type="match status" value="1"/>
</dbReference>
<sequence length="492" mass="55667">MKKQINILRFAILLSCVALVMTSCGEKKEDKEDSASKKPNIILFVADDHGIDALGCYGNPVIKTPNLDQLAAEGTRFTNAYCTSASCAASRSVILTGKFGHATGSYGHVHDYHHFSTYDTIKSLPVLLEKAGYATARIGKYHVAPESVYHFQTVLEADPRSTFEMAEKCADVLNSDKPFFLYFCTDDPHRGGPFRPVDWKTPNSFGNKADGYPGVKTVVYDPKDVLVPDFMPDTQQSREEIAQYYQSISRIDQGFGKLMAMLKETGKDKNTIVIYISDNGMAFPGAKTTVYEPGIKLPCIIKDPFESKKGSVNNAMISWVDMTPTILQMAGVDAGKNKFHGRSFEKIIGEENPKGWDEINASHTFHEITMYYPMRVVRKGDYKLIWNIAYPLEYPFASDLWDSSTWQAVYRNKAQFYGKRKIQDFLHHPQFELFDLKKDPNESVNLATDNKFLPVLNDMKTRLREFQKNTQDPWIIMWGDHDNSFQGTGVHL</sequence>
<evidence type="ECO:0000313" key="8">
    <source>
        <dbReference type="Proteomes" id="UP000244527"/>
    </source>
</evidence>
<dbReference type="SUPFAM" id="SSF53649">
    <property type="entry name" value="Alkaline phosphatase-like"/>
    <property type="match status" value="1"/>
</dbReference>
<dbReference type="EMBL" id="CP020918">
    <property type="protein sequence ID" value="AWG23285.1"/>
    <property type="molecule type" value="Genomic_DNA"/>
</dbReference>
<name>A0A2S1LHL3_9FLAO</name>
<dbReference type="Pfam" id="PF00884">
    <property type="entry name" value="Sulfatase"/>
    <property type="match status" value="1"/>
</dbReference>
<feature type="chain" id="PRO_5015752382" evidence="5">
    <location>
        <begin position="21"/>
        <end position="492"/>
    </location>
</feature>
<evidence type="ECO:0000256" key="5">
    <source>
        <dbReference type="SAM" id="SignalP"/>
    </source>
</evidence>
<dbReference type="InterPro" id="IPR050738">
    <property type="entry name" value="Sulfatase"/>
</dbReference>
<dbReference type="GO" id="GO:0046872">
    <property type="term" value="F:metal ion binding"/>
    <property type="evidence" value="ECO:0007669"/>
    <property type="project" value="UniProtKB-KW"/>
</dbReference>
<keyword evidence="8" id="KW-1185">Reference proteome</keyword>
<keyword evidence="3" id="KW-0378">Hydrolase</keyword>
<keyword evidence="5" id="KW-0732">Signal</keyword>
<dbReference type="InterPro" id="IPR017850">
    <property type="entry name" value="Alkaline_phosphatase_core_sf"/>
</dbReference>
<dbReference type="CDD" id="cd16027">
    <property type="entry name" value="SGSH"/>
    <property type="match status" value="1"/>
</dbReference>
<reference evidence="7 8" key="1">
    <citation type="submission" date="2017-04" db="EMBL/GenBank/DDBJ databases">
        <title>Compelte genome sequence of WV33.</title>
        <authorList>
            <person name="Lee P.C."/>
        </authorList>
    </citation>
    <scope>NUCLEOTIDE SEQUENCE [LARGE SCALE GENOMIC DNA]</scope>
    <source>
        <strain evidence="7 8">WV33</strain>
    </source>
</reference>
<dbReference type="InterPro" id="IPR000917">
    <property type="entry name" value="Sulfatase_N"/>
</dbReference>
<dbReference type="RefSeq" id="WP_245891578.1">
    <property type="nucleotide sequence ID" value="NZ_CP020918.1"/>
</dbReference>
<feature type="signal peptide" evidence="5">
    <location>
        <begin position="1"/>
        <end position="20"/>
    </location>
</feature>
<dbReference type="Proteomes" id="UP000244527">
    <property type="component" value="Chromosome"/>
</dbReference>
<dbReference type="PROSITE" id="PS00149">
    <property type="entry name" value="SULFATASE_2"/>
    <property type="match status" value="1"/>
</dbReference>
<organism evidence="7 8">
    <name type="scientific">Flavobacterium faecale</name>
    <dbReference type="NCBI Taxonomy" id="1355330"/>
    <lineage>
        <taxon>Bacteria</taxon>
        <taxon>Pseudomonadati</taxon>
        <taxon>Bacteroidota</taxon>
        <taxon>Flavobacteriia</taxon>
        <taxon>Flavobacteriales</taxon>
        <taxon>Flavobacteriaceae</taxon>
        <taxon>Flavobacterium</taxon>
    </lineage>
</organism>
<evidence type="ECO:0000259" key="6">
    <source>
        <dbReference type="Pfam" id="PF00884"/>
    </source>
</evidence>
<dbReference type="KEGG" id="ffa:FFWV33_18005"/>
<evidence type="ECO:0000256" key="1">
    <source>
        <dbReference type="ARBA" id="ARBA00008779"/>
    </source>
</evidence>
<evidence type="ECO:0000313" key="7">
    <source>
        <dbReference type="EMBL" id="AWG23285.1"/>
    </source>
</evidence>
<evidence type="ECO:0000256" key="3">
    <source>
        <dbReference type="ARBA" id="ARBA00022801"/>
    </source>
</evidence>
<protein>
    <submittedName>
        <fullName evidence="7">Heparan N-sulfatase</fullName>
    </submittedName>
</protein>
<keyword evidence="2" id="KW-0479">Metal-binding</keyword>
<dbReference type="GO" id="GO:0004065">
    <property type="term" value="F:arylsulfatase activity"/>
    <property type="evidence" value="ECO:0007669"/>
    <property type="project" value="TreeGrafter"/>
</dbReference>
<keyword evidence="4" id="KW-0106">Calcium</keyword>
<dbReference type="PANTHER" id="PTHR42693:SF53">
    <property type="entry name" value="ENDO-4-O-SULFATASE"/>
    <property type="match status" value="1"/>
</dbReference>
<dbReference type="AlphaFoldDB" id="A0A2S1LHL3"/>
<proteinExistence type="inferred from homology"/>
<dbReference type="InterPro" id="IPR024607">
    <property type="entry name" value="Sulfatase_CS"/>
</dbReference>
<gene>
    <name evidence="7" type="ORF">FFWV33_18005</name>
</gene>
<dbReference type="PANTHER" id="PTHR42693">
    <property type="entry name" value="ARYLSULFATASE FAMILY MEMBER"/>
    <property type="match status" value="1"/>
</dbReference>